<name>A0ACC2NEY6_9HYME</name>
<gene>
    <name evidence="1" type="ORF">QAD02_000972</name>
</gene>
<comment type="caution">
    <text evidence="1">The sequence shown here is derived from an EMBL/GenBank/DDBJ whole genome shotgun (WGS) entry which is preliminary data.</text>
</comment>
<organism evidence="1 2">
    <name type="scientific">Eretmocerus hayati</name>
    <dbReference type="NCBI Taxonomy" id="131215"/>
    <lineage>
        <taxon>Eukaryota</taxon>
        <taxon>Metazoa</taxon>
        <taxon>Ecdysozoa</taxon>
        <taxon>Arthropoda</taxon>
        <taxon>Hexapoda</taxon>
        <taxon>Insecta</taxon>
        <taxon>Pterygota</taxon>
        <taxon>Neoptera</taxon>
        <taxon>Endopterygota</taxon>
        <taxon>Hymenoptera</taxon>
        <taxon>Apocrita</taxon>
        <taxon>Proctotrupomorpha</taxon>
        <taxon>Chalcidoidea</taxon>
        <taxon>Aphelinidae</taxon>
        <taxon>Aphelininae</taxon>
        <taxon>Eretmocerus</taxon>
    </lineage>
</organism>
<reference evidence="1" key="1">
    <citation type="submission" date="2023-04" db="EMBL/GenBank/DDBJ databases">
        <title>A chromosome-level genome assembly of the parasitoid wasp Eretmocerus hayati.</title>
        <authorList>
            <person name="Zhong Y."/>
            <person name="Liu S."/>
            <person name="Liu Y."/>
        </authorList>
    </citation>
    <scope>NUCLEOTIDE SEQUENCE</scope>
    <source>
        <strain evidence="1">ZJU_SS_LIU_2023</strain>
    </source>
</reference>
<sequence length="363" mass="42083">MIRQVIDLGLSCATLWIYLELVWVFLVSIFYFSIPWIIWGSAVLYLLIRFAVRIPPPEDKDVKEVLGINPLVFQLQEDGFLREKEQTENYDNQFCIRVVAHRGLGYDYPENSMTAFRSSHEKGCDAIEFDLTLTKDNIPIIFHDVTTDRVCGVDGKIRELTWNELKKLDISTNHPLRVKFPNGEKIALFEEVVEESLSNGQRMFIDIKATGHEIIKVVLDAYKKYPKLYQRAVISSFNPFTIYMIRKKDPNIVAGLAWRPRMFSLAKYTGIKGASEARYRSYHKHILMSCVDIAHDWALAHVTYYILGLSFLLLHKDVISADAVHTWNQKGIRILAWSVNLPYEKQHFLKNLRVSYLTDTMLS</sequence>
<proteinExistence type="predicted"/>
<dbReference type="EMBL" id="CM056743">
    <property type="protein sequence ID" value="KAJ8669713.1"/>
    <property type="molecule type" value="Genomic_DNA"/>
</dbReference>
<protein>
    <submittedName>
        <fullName evidence="1">Uncharacterized protein</fullName>
    </submittedName>
</protein>
<evidence type="ECO:0000313" key="2">
    <source>
        <dbReference type="Proteomes" id="UP001239111"/>
    </source>
</evidence>
<keyword evidence="2" id="KW-1185">Reference proteome</keyword>
<dbReference type="Proteomes" id="UP001239111">
    <property type="component" value="Chromosome 3"/>
</dbReference>
<accession>A0ACC2NEY6</accession>
<evidence type="ECO:0000313" key="1">
    <source>
        <dbReference type="EMBL" id="KAJ8669713.1"/>
    </source>
</evidence>